<dbReference type="SUPFAM" id="SSF88946">
    <property type="entry name" value="Sigma2 domain of RNA polymerase sigma factors"/>
    <property type="match status" value="1"/>
</dbReference>
<dbReference type="InterPro" id="IPR007627">
    <property type="entry name" value="RNA_pol_sigma70_r2"/>
</dbReference>
<comment type="similarity">
    <text evidence="6">Belongs to the sigma-70 factor family. FliA subfamily.</text>
</comment>
<dbReference type="Pfam" id="PF04542">
    <property type="entry name" value="Sigma70_r2"/>
    <property type="match status" value="1"/>
</dbReference>
<keyword evidence="5 6" id="KW-0804">Transcription</keyword>
<feature type="domain" description="RNA polymerase sigma-70" evidence="7">
    <location>
        <begin position="219"/>
        <end position="245"/>
    </location>
</feature>
<dbReference type="GO" id="GO:0005737">
    <property type="term" value="C:cytoplasm"/>
    <property type="evidence" value="ECO:0007669"/>
    <property type="project" value="UniProtKB-SubCell"/>
</dbReference>
<dbReference type="PANTHER" id="PTHR30385">
    <property type="entry name" value="SIGMA FACTOR F FLAGELLAR"/>
    <property type="match status" value="1"/>
</dbReference>
<keyword evidence="9" id="KW-1185">Reference proteome</keyword>
<dbReference type="NCBIfam" id="TIGR02937">
    <property type="entry name" value="sigma70-ECF"/>
    <property type="match status" value="1"/>
</dbReference>
<keyword evidence="4 6" id="KW-0238">DNA-binding</keyword>
<feature type="region of interest" description="Sigma-70 factor domain-2" evidence="6">
    <location>
        <begin position="28"/>
        <end position="100"/>
    </location>
</feature>
<accession>A0A149VYV9</accession>
<dbReference type="AlphaFoldDB" id="A0A149VYV9"/>
<dbReference type="FunFam" id="1.10.1740.10:FF:000002">
    <property type="entry name" value="RNA polymerase sigma factor FliA"/>
    <property type="match status" value="1"/>
</dbReference>
<dbReference type="EMBL" id="LRRD01000015">
    <property type="protein sequence ID" value="KXW58402.1"/>
    <property type="molecule type" value="Genomic_DNA"/>
</dbReference>
<keyword evidence="2 6" id="KW-0805">Transcription regulation</keyword>
<evidence type="ECO:0000313" key="8">
    <source>
        <dbReference type="EMBL" id="KXW58402.1"/>
    </source>
</evidence>
<evidence type="ECO:0000256" key="5">
    <source>
        <dbReference type="ARBA" id="ARBA00023163"/>
    </source>
</evidence>
<evidence type="ECO:0000256" key="4">
    <source>
        <dbReference type="ARBA" id="ARBA00023125"/>
    </source>
</evidence>
<dbReference type="PATRIC" id="fig|1789004.3.peg.1105"/>
<gene>
    <name evidence="6 8" type="primary">fliA</name>
    <name evidence="8" type="ORF">FEMY_10910</name>
</gene>
<dbReference type="NCBIfam" id="TIGR02479">
    <property type="entry name" value="FliA_WhiG"/>
    <property type="match status" value="1"/>
</dbReference>
<dbReference type="InterPro" id="IPR013324">
    <property type="entry name" value="RNA_pol_sigma_r3/r4-like"/>
</dbReference>
<dbReference type="InterPro" id="IPR007630">
    <property type="entry name" value="RNA_pol_sigma70_r4"/>
</dbReference>
<keyword evidence="3 6" id="KW-0731">Sigma factor</keyword>
<keyword evidence="1 6" id="KW-0963">Cytoplasm</keyword>
<dbReference type="Pfam" id="PF04539">
    <property type="entry name" value="Sigma70_r3"/>
    <property type="match status" value="1"/>
</dbReference>
<dbReference type="InterPro" id="IPR028617">
    <property type="entry name" value="Sigma70_FliA"/>
</dbReference>
<comment type="function">
    <text evidence="6">Sigma factors are initiation factors that promote the attachment of RNA polymerase to specific initiation sites and are then released. This sigma factor controls the expression of flagella-related genes.</text>
</comment>
<comment type="subcellular location">
    <subcellularLocation>
        <location evidence="6">Cytoplasm</location>
    </subcellularLocation>
</comment>
<evidence type="ECO:0000313" key="9">
    <source>
        <dbReference type="Proteomes" id="UP000075653"/>
    </source>
</evidence>
<evidence type="ECO:0000256" key="1">
    <source>
        <dbReference type="ARBA" id="ARBA00022490"/>
    </source>
</evidence>
<feature type="DNA-binding region" description="H-T-H motif" evidence="6">
    <location>
        <begin position="220"/>
        <end position="239"/>
    </location>
</feature>
<dbReference type="GO" id="GO:0003677">
    <property type="term" value="F:DNA binding"/>
    <property type="evidence" value="ECO:0007669"/>
    <property type="project" value="UniProtKB-UniRule"/>
</dbReference>
<dbReference type="InterPro" id="IPR012845">
    <property type="entry name" value="RNA_pol_sigma_FliA_WhiG"/>
</dbReference>
<dbReference type="InterPro" id="IPR007624">
    <property type="entry name" value="RNA_pol_sigma70_r3"/>
</dbReference>
<dbReference type="Gene3D" id="1.10.1740.10">
    <property type="match status" value="1"/>
</dbReference>
<organism evidence="8 9">
    <name type="scientific">Ferrovum myxofaciens</name>
    <dbReference type="NCBI Taxonomy" id="416213"/>
    <lineage>
        <taxon>Bacteria</taxon>
        <taxon>Pseudomonadati</taxon>
        <taxon>Pseudomonadota</taxon>
        <taxon>Betaproteobacteria</taxon>
        <taxon>Ferrovales</taxon>
        <taxon>Ferrovaceae</taxon>
        <taxon>Ferrovum</taxon>
    </lineage>
</organism>
<dbReference type="PIRSF" id="PIRSF000770">
    <property type="entry name" value="RNA_pol_sigma-SigE/K"/>
    <property type="match status" value="1"/>
</dbReference>
<dbReference type="InterPro" id="IPR013325">
    <property type="entry name" value="RNA_pol_sigma_r2"/>
</dbReference>
<dbReference type="CDD" id="cd06171">
    <property type="entry name" value="Sigma70_r4"/>
    <property type="match status" value="1"/>
</dbReference>
<feature type="region of interest" description="Sigma-70 factor domain-4" evidence="6">
    <location>
        <begin position="198"/>
        <end position="246"/>
    </location>
</feature>
<dbReference type="PROSITE" id="PS00716">
    <property type="entry name" value="SIGMA70_2"/>
    <property type="match status" value="1"/>
</dbReference>
<dbReference type="GO" id="GO:0003899">
    <property type="term" value="F:DNA-directed RNA polymerase activity"/>
    <property type="evidence" value="ECO:0007669"/>
    <property type="project" value="InterPro"/>
</dbReference>
<dbReference type="GO" id="GO:0006352">
    <property type="term" value="P:DNA-templated transcription initiation"/>
    <property type="evidence" value="ECO:0007669"/>
    <property type="project" value="UniProtKB-UniRule"/>
</dbReference>
<evidence type="ECO:0000256" key="6">
    <source>
        <dbReference type="HAMAP-Rule" id="MF_00962"/>
    </source>
</evidence>
<dbReference type="STRING" id="1789004.FEMY_10910"/>
<dbReference type="SUPFAM" id="SSF88659">
    <property type="entry name" value="Sigma3 and sigma4 domains of RNA polymerase sigma factors"/>
    <property type="match status" value="2"/>
</dbReference>
<dbReference type="Proteomes" id="UP000075653">
    <property type="component" value="Unassembled WGS sequence"/>
</dbReference>
<dbReference type="NCBIfam" id="NF005413">
    <property type="entry name" value="PRK06986.1"/>
    <property type="match status" value="1"/>
</dbReference>
<comment type="caution">
    <text evidence="8">The sequence shown here is derived from an EMBL/GenBank/DDBJ whole genome shotgun (WGS) entry which is preliminary data.</text>
</comment>
<dbReference type="InterPro" id="IPR000943">
    <property type="entry name" value="RNA_pol_sigma70"/>
</dbReference>
<dbReference type="Gene3D" id="1.20.140.160">
    <property type="match status" value="1"/>
</dbReference>
<proteinExistence type="inferred from homology"/>
<dbReference type="InterPro" id="IPR014284">
    <property type="entry name" value="RNA_pol_sigma-70_dom"/>
</dbReference>
<dbReference type="PRINTS" id="PR00046">
    <property type="entry name" value="SIGMA70FCT"/>
</dbReference>
<dbReference type="Pfam" id="PF04545">
    <property type="entry name" value="Sigma70_r4"/>
    <property type="match status" value="1"/>
</dbReference>
<dbReference type="HAMAP" id="MF_00962">
    <property type="entry name" value="Sigma70_FliA"/>
    <property type="match status" value="1"/>
</dbReference>
<sequence>MGGEVHAGGLEREVRMYTSAGLEDKEDCLKTFAPLVKRIAHHLMTRLPGSVEVDDLIQAGMMGLLEASTRYDELRGAQFETYAGQRIRGAMLDELRQSDWMPRNLRRDTKRVEQAISRLQQRQGKTPSESEVARELEMSLIEYQALLFEARGAQLLYYEDFREQDGEESFFDRHEFGHDLEPMALLGNQRFQMALVDAIEELPERERLMMGLHYEQEMNLKEIGEVLGVSESRVSQIHTQAVTRLRSRLKSHH</sequence>
<name>A0A149VYV9_9PROT</name>
<protein>
    <recommendedName>
        <fullName evidence="6">RNA polymerase sigma factor FliA</fullName>
    </recommendedName>
    <alternativeName>
        <fullName evidence="6">RNA polymerase sigma factor for flagellar operon</fullName>
    </alternativeName>
    <alternativeName>
        <fullName evidence="6">Sigma F</fullName>
    </alternativeName>
    <alternativeName>
        <fullName evidence="6">Sigma-28</fullName>
    </alternativeName>
</protein>
<evidence type="ECO:0000256" key="3">
    <source>
        <dbReference type="ARBA" id="ARBA00023082"/>
    </source>
</evidence>
<reference evidence="8 9" key="1">
    <citation type="submission" date="2016-01" db="EMBL/GenBank/DDBJ databases">
        <title>Genome sequence of the acidophilic iron oxidising Ferrovum strain Z-31.</title>
        <authorList>
            <person name="Poehlein A."/>
            <person name="Ullrich S.R."/>
            <person name="Schloemann M."/>
            <person name="Muehling M."/>
            <person name="Daniel R."/>
        </authorList>
    </citation>
    <scope>NUCLEOTIDE SEQUENCE [LARGE SCALE GENOMIC DNA]</scope>
    <source>
        <strain evidence="8 9">Z-31</strain>
    </source>
</reference>
<evidence type="ECO:0000256" key="2">
    <source>
        <dbReference type="ARBA" id="ARBA00023015"/>
    </source>
</evidence>
<comment type="caution">
    <text evidence="6">Lacks conserved residue(s) required for the propagation of feature annotation.</text>
</comment>
<evidence type="ECO:0000259" key="7">
    <source>
        <dbReference type="PROSITE" id="PS00716"/>
    </source>
</evidence>
<feature type="short sequence motif" description="Interaction with polymerase core subunit RpoC" evidence="6">
    <location>
        <begin position="55"/>
        <end position="58"/>
    </location>
</feature>
<dbReference type="GO" id="GO:0016987">
    <property type="term" value="F:sigma factor activity"/>
    <property type="evidence" value="ECO:0007669"/>
    <property type="project" value="UniProtKB-UniRule"/>
</dbReference>
<dbReference type="PANTHER" id="PTHR30385:SF7">
    <property type="entry name" value="RNA POLYMERASE SIGMA FACTOR FLIA"/>
    <property type="match status" value="1"/>
</dbReference>